<dbReference type="RefSeq" id="WP_149924293.1">
    <property type="nucleotide sequence ID" value="NZ_CAXKYC010000001.1"/>
</dbReference>
<dbReference type="AlphaFoldDB" id="A0AAW6LRV2"/>
<protein>
    <recommendedName>
        <fullName evidence="3">DUF4848 domain-containing protein</fullName>
    </recommendedName>
</protein>
<dbReference type="EMBL" id="JARFID010000001">
    <property type="protein sequence ID" value="MDE8692804.1"/>
    <property type="molecule type" value="Genomic_DNA"/>
</dbReference>
<reference evidence="1" key="1">
    <citation type="submission" date="2023-03" db="EMBL/GenBank/DDBJ databases">
        <title>DFI Biobank Strains.</title>
        <authorList>
            <person name="Mostad J."/>
            <person name="Paddock L."/>
            <person name="Medina S."/>
            <person name="Waligurski E."/>
            <person name="Barat B."/>
            <person name="Smith R."/>
            <person name="Burgo V."/>
            <person name="Metcalfe C."/>
            <person name="Woodson C."/>
            <person name="Sundararajan A."/>
            <person name="Ramaswamy R."/>
            <person name="Lin H."/>
            <person name="Pamer E.G."/>
        </authorList>
    </citation>
    <scope>NUCLEOTIDE SEQUENCE</scope>
    <source>
        <strain evidence="1">DFI.9.5</strain>
    </source>
</reference>
<comment type="caution">
    <text evidence="1">The sequence shown here is derived from an EMBL/GenBank/DDBJ whole genome shotgun (WGS) entry which is preliminary data.</text>
</comment>
<dbReference type="Proteomes" id="UP001221924">
    <property type="component" value="Unassembled WGS sequence"/>
</dbReference>
<evidence type="ECO:0008006" key="3">
    <source>
        <dbReference type="Google" id="ProtNLM"/>
    </source>
</evidence>
<name>A0AAW6LRV2_9BACE</name>
<organism evidence="1 2">
    <name type="scientific">Bacteroides cellulosilyticus</name>
    <dbReference type="NCBI Taxonomy" id="246787"/>
    <lineage>
        <taxon>Bacteria</taxon>
        <taxon>Pseudomonadati</taxon>
        <taxon>Bacteroidota</taxon>
        <taxon>Bacteroidia</taxon>
        <taxon>Bacteroidales</taxon>
        <taxon>Bacteroidaceae</taxon>
        <taxon>Bacteroides</taxon>
    </lineage>
</organism>
<sequence>MKKHLLFTLLGVLTCYSCSNSYDLLENDMELAKAAADYEVSTRSMEENADTAKIETVADEETIQKLMDDYVTELMNRTSIAKEKVMRTVYSASNDVVGVFKIGSCGVYTELEVNIDAEDTKQNSKSEGLIGDSYIDSNGNVRLKFCLTEASQYYPGGVFLVNHINYYRPGFSFNHPWMKIVARYHDCDDKHTDNRVVSANPDYDEKSDISNGYTKIDDNAVLAWAFPDVLGVPSTIASGSLGPKSRITYGVICGSPLATMGKIHFDDEDSSNKNWAKLYTGNTFTADLLSDHFYGEYGLNTGKNTWYSLTFSTDLSYFKNKNRYHPGMVMAN</sequence>
<gene>
    <name evidence="1" type="ORF">PZH42_01670</name>
</gene>
<proteinExistence type="predicted"/>
<evidence type="ECO:0000313" key="2">
    <source>
        <dbReference type="Proteomes" id="UP001221924"/>
    </source>
</evidence>
<accession>A0AAW6LRV2</accession>
<evidence type="ECO:0000313" key="1">
    <source>
        <dbReference type="EMBL" id="MDE8692804.1"/>
    </source>
</evidence>